<name>A0ABS0RY19_PECPM</name>
<evidence type="ECO:0000256" key="1">
    <source>
        <dbReference type="SAM" id="MobiDB-lite"/>
    </source>
</evidence>
<feature type="region of interest" description="Disordered" evidence="1">
    <location>
        <begin position="71"/>
        <end position="95"/>
    </location>
</feature>
<proteinExistence type="predicted"/>
<evidence type="ECO:0000313" key="2">
    <source>
        <dbReference type="EMBL" id="MBI0554532.1"/>
    </source>
</evidence>
<protein>
    <submittedName>
        <fullName evidence="2">Uncharacterized protein</fullName>
    </submittedName>
</protein>
<evidence type="ECO:0000313" key="3">
    <source>
        <dbReference type="Proteomes" id="UP001194579"/>
    </source>
</evidence>
<organism evidence="2 3">
    <name type="scientific">Pectobacterium parmentieri</name>
    <dbReference type="NCBI Taxonomy" id="1905730"/>
    <lineage>
        <taxon>Bacteria</taxon>
        <taxon>Pseudomonadati</taxon>
        <taxon>Pseudomonadota</taxon>
        <taxon>Gammaproteobacteria</taxon>
        <taxon>Enterobacterales</taxon>
        <taxon>Pectobacteriaceae</taxon>
        <taxon>Pectobacterium</taxon>
    </lineage>
</organism>
<sequence>MAIARQSKPPFSVKFLVHELGELRYHISSAKVLFTDTSDNTACVEIDGGDFFVYWPNALVKTLSASASSAAESTGTWMPKRMKETHQATNNKSKQ</sequence>
<accession>A0ABS0RY19</accession>
<gene>
    <name evidence="2" type="ORF">F6Q06_08515</name>
</gene>
<dbReference type="Proteomes" id="UP001194579">
    <property type="component" value="Unassembled WGS sequence"/>
</dbReference>
<dbReference type="RefSeq" id="WP_198339399.1">
    <property type="nucleotide sequence ID" value="NZ_JBBBPJ010000005.1"/>
</dbReference>
<reference evidence="3" key="1">
    <citation type="submission" date="2023-07" db="EMBL/GenBank/DDBJ databases">
        <title>Identification of Pectobacterium versatile causing blackleg of potato from New York State with a whole genome sequencing approach.</title>
        <authorList>
            <person name="Ma X."/>
            <person name="Swingle B."/>
        </authorList>
    </citation>
    <scope>NUCLEOTIDE SEQUENCE [LARGE SCALE GENOMIC DNA]</scope>
    <source>
        <strain evidence="3">NY1588A</strain>
    </source>
</reference>
<keyword evidence="3" id="KW-1185">Reference proteome</keyword>
<comment type="caution">
    <text evidence="2">The sequence shown here is derived from an EMBL/GenBank/DDBJ whole genome shotgun (WGS) entry which is preliminary data.</text>
</comment>
<dbReference type="EMBL" id="WABS01000013">
    <property type="protein sequence ID" value="MBI0554532.1"/>
    <property type="molecule type" value="Genomic_DNA"/>
</dbReference>